<feature type="region of interest" description="Disordered" evidence="1">
    <location>
        <begin position="108"/>
        <end position="136"/>
    </location>
</feature>
<keyword evidence="3" id="KW-1185">Reference proteome</keyword>
<evidence type="ECO:0000313" key="3">
    <source>
        <dbReference type="Proteomes" id="UP000604046"/>
    </source>
</evidence>
<proteinExistence type="predicted"/>
<dbReference type="Proteomes" id="UP000604046">
    <property type="component" value="Unassembled WGS sequence"/>
</dbReference>
<name>A0A812RUC8_9DINO</name>
<evidence type="ECO:0000256" key="1">
    <source>
        <dbReference type="SAM" id="MobiDB-lite"/>
    </source>
</evidence>
<accession>A0A812RUC8</accession>
<feature type="region of interest" description="Disordered" evidence="1">
    <location>
        <begin position="16"/>
        <end position="78"/>
    </location>
</feature>
<feature type="compositionally biased region" description="Low complexity" evidence="1">
    <location>
        <begin position="66"/>
        <end position="78"/>
    </location>
</feature>
<protein>
    <submittedName>
        <fullName evidence="2">Uncharacterized protein</fullName>
    </submittedName>
</protein>
<feature type="region of interest" description="Disordered" evidence="1">
    <location>
        <begin position="150"/>
        <end position="235"/>
    </location>
</feature>
<organism evidence="2 3">
    <name type="scientific">Symbiodinium natans</name>
    <dbReference type="NCBI Taxonomy" id="878477"/>
    <lineage>
        <taxon>Eukaryota</taxon>
        <taxon>Sar</taxon>
        <taxon>Alveolata</taxon>
        <taxon>Dinophyceae</taxon>
        <taxon>Suessiales</taxon>
        <taxon>Symbiodiniaceae</taxon>
        <taxon>Symbiodinium</taxon>
    </lineage>
</organism>
<feature type="compositionally biased region" description="Low complexity" evidence="1">
    <location>
        <begin position="203"/>
        <end position="213"/>
    </location>
</feature>
<comment type="caution">
    <text evidence="2">The sequence shown here is derived from an EMBL/GenBank/DDBJ whole genome shotgun (WGS) entry which is preliminary data.</text>
</comment>
<evidence type="ECO:0000313" key="2">
    <source>
        <dbReference type="EMBL" id="CAE7452006.1"/>
    </source>
</evidence>
<dbReference type="AlphaFoldDB" id="A0A812RUC8"/>
<feature type="compositionally biased region" description="Polar residues" evidence="1">
    <location>
        <begin position="165"/>
        <end position="186"/>
    </location>
</feature>
<reference evidence="2" key="1">
    <citation type="submission" date="2021-02" db="EMBL/GenBank/DDBJ databases">
        <authorList>
            <person name="Dougan E. K."/>
            <person name="Rhodes N."/>
            <person name="Thang M."/>
            <person name="Chan C."/>
        </authorList>
    </citation>
    <scope>NUCLEOTIDE SEQUENCE</scope>
</reference>
<feature type="region of interest" description="Disordered" evidence="1">
    <location>
        <begin position="364"/>
        <end position="388"/>
    </location>
</feature>
<gene>
    <name evidence="2" type="ORF">SNAT2548_LOCUS24767</name>
</gene>
<dbReference type="EMBL" id="CAJNDS010002368">
    <property type="protein sequence ID" value="CAE7452006.1"/>
    <property type="molecule type" value="Genomic_DNA"/>
</dbReference>
<feature type="compositionally biased region" description="Polar residues" evidence="1">
    <location>
        <begin position="36"/>
        <end position="45"/>
    </location>
</feature>
<sequence length="388" mass="41199">MLLGMQTGRLGLLKSAMDCEEHRSNLPRQQPDPPVQSASSSQSLPQKRAIGALQREGTRPWKRHQSSAPASAVSLSPDPMQALPQEAALAPSGLSPLHPSAFSVQSAAAPKVRDMKSGSHAPPALVITPRPGPRQLLEQAPSPVLRVRPVVTPRPRASPGPKQLLETSSVPRSPVSTASGEVTVSRPSMRHPLELAPSPVPRAAGSLLSAASSVATPQPGAEQPSTPSPAPKMKGTGFRFSTAQNVCGINYKTELNSFLTRYFHMKPGEKSPAVYTTIGLGKDDFGREQFQSTLAITRMTPKVYTGVNCRTKKGAEISAAMAFFEDEINQELLENLEPSNRVHVSLSKARLKLLWARKAAQAQADQARSSGQGSAPESSAGKCPPTSG</sequence>
<feature type="compositionally biased region" description="Low complexity" evidence="1">
    <location>
        <begin position="364"/>
        <end position="375"/>
    </location>
</feature>